<gene>
    <name evidence="2" type="ORF">PCOR1329_LOCUS26947</name>
</gene>
<evidence type="ECO:0000256" key="1">
    <source>
        <dbReference type="SAM" id="MobiDB-lite"/>
    </source>
</evidence>
<organism evidence="2 3">
    <name type="scientific">Prorocentrum cordatum</name>
    <dbReference type="NCBI Taxonomy" id="2364126"/>
    <lineage>
        <taxon>Eukaryota</taxon>
        <taxon>Sar</taxon>
        <taxon>Alveolata</taxon>
        <taxon>Dinophyceae</taxon>
        <taxon>Prorocentrales</taxon>
        <taxon>Prorocentraceae</taxon>
        <taxon>Prorocentrum</taxon>
    </lineage>
</organism>
<comment type="caution">
    <text evidence="2">The sequence shown here is derived from an EMBL/GenBank/DDBJ whole genome shotgun (WGS) entry which is preliminary data.</text>
</comment>
<dbReference type="Proteomes" id="UP001189429">
    <property type="component" value="Unassembled WGS sequence"/>
</dbReference>
<reference evidence="2" key="1">
    <citation type="submission" date="2023-10" db="EMBL/GenBank/DDBJ databases">
        <authorList>
            <person name="Chen Y."/>
            <person name="Shah S."/>
            <person name="Dougan E. K."/>
            <person name="Thang M."/>
            <person name="Chan C."/>
        </authorList>
    </citation>
    <scope>NUCLEOTIDE SEQUENCE [LARGE SCALE GENOMIC DNA]</scope>
</reference>
<evidence type="ECO:0000313" key="3">
    <source>
        <dbReference type="Proteomes" id="UP001189429"/>
    </source>
</evidence>
<name>A0ABN9S6B8_9DINO</name>
<accession>A0ABN9S6B8</accession>
<protein>
    <submittedName>
        <fullName evidence="2">Uncharacterized protein</fullName>
    </submittedName>
</protein>
<sequence>MYPKKKKNDASGIYVKLDHALLVGGIKDRARRSSRRRPGWDYVSFPAPAANEGTGVLEKALERPLEAELYLSNAHGYGASLSWFRSGLAGAWSTWSWGSTVGFAIFSGGAAVSGNLWRWMRWVMEELEDGHHSLLVADYVRGDWRDLYLGGRLETSIMIFTASVALGPSLWSCCRQMSSPRLAGEPPPGIAMDSDGEAGPSRAGPSDESMPAKGMQDMPATGSNLFDKIIHPREQALADLGKIDALSTVTRLAGTTSPVAQELRVQTYGADVSLGKFATDWVRPSWPSRDHLGHQMRLHRMKLDRRSEASPEISQTARYENLRARVYALTRAFEDVTGIIDGKQPRDSGADKWMSRACWDPADELDWRSLTEGEEALARVERYLTARLQQRGLQHTYPQMEGSDAATEEDEQTGGWPFLETETLCRAGRCCPGRAGAAEGAGPSATWERATPLQRATSRRLREAWLAWGSQVAAIKVDEGVVVSVDAGESARPPPETNPARTVDICPLATEDLPDGTGRMPRKPNPAMEEESKGPKVYRDSSFRSRTFLPILVEKPWDAGMLRTTDELVEGMPLFGVIQKGWREEADPLGPVRRQVRAIWDWRRANLRWQTPMHGPLGSSATLTNLDLSNLGEADVVYTGVGVILDRFDRFETPPDVWLYFVLEGLPLHEFFDYMRTTRQGYVIPCGGPLLAVKVLVKGRPWPLPLAYSRPKALTARRLWADTGDARLVHGAPTHQRGDRVVGCGHSMPTLHCLGQNRSHLWPDSGGAGAGGADMLDPGATGKLWAWAAISQRMGFAIRGRIYREMRRPEAARTPFCLPDAARWGLTTMACCATLRHTDLEAPWLSQVSMTGMTESKDNGHGVAVTEASLEEIRTATGYTEIRGVTIATDLWVPHVWGRTYGVDELADASATPPPRVSRRVDQALYLFAGRRREGDLEEAIYARAECDGYDIQIWSIGSVIEPKHDRPNDELVSAIRGQTRDGHFHAVIAPPPCPTWSRACFPKERPRPPRTRLEPWGRSDILLTTFEHLRLDLGSRLLLTAMQAVREVCRTGGPCLTDHSADPEEDLYTAIGNPPEKACLGEEAGGQLPQIEQGRYGASPMESTMKGIFGVYDDALDLAVGRLRPGGNHRGRHPAILEGRVERGRPDICTAAAQAFQPPRCATRGRAILEALARMTKEIKGPDPACAWASPATTPFGPPRPGGAEIEIFPAAPCLGATCEMAATLPDLTVYATWATQAWDNYEKETHLGIREGGSTRRFTRLVADVITAQWAPKVRDILSSHVDKGWGPRCKSAMGHALADYRDIKSRTAWMPRLPELGGPRTNYSKQQRQPVDSNKTNMKMKKVKEVATELATTGWWRE</sequence>
<dbReference type="EMBL" id="CAUYUJ010009668">
    <property type="protein sequence ID" value="CAK0827392.1"/>
    <property type="molecule type" value="Genomic_DNA"/>
</dbReference>
<feature type="region of interest" description="Disordered" evidence="1">
    <location>
        <begin position="509"/>
        <end position="537"/>
    </location>
</feature>
<keyword evidence="3" id="KW-1185">Reference proteome</keyword>
<feature type="region of interest" description="Disordered" evidence="1">
    <location>
        <begin position="181"/>
        <end position="215"/>
    </location>
</feature>
<evidence type="ECO:0000313" key="2">
    <source>
        <dbReference type="EMBL" id="CAK0827392.1"/>
    </source>
</evidence>
<proteinExistence type="predicted"/>